<accession>F4RDD6</accession>
<dbReference type="HOGENOM" id="CLU_850144_0_0_1"/>
<evidence type="ECO:0000313" key="3">
    <source>
        <dbReference type="Proteomes" id="UP000001072"/>
    </source>
</evidence>
<protein>
    <submittedName>
        <fullName evidence="2">Uncharacterized protein</fullName>
    </submittedName>
</protein>
<dbReference type="InParanoid" id="F4RDD6"/>
<dbReference type="RefSeq" id="XP_007407111.1">
    <property type="nucleotide sequence ID" value="XM_007407049.1"/>
</dbReference>
<dbReference type="Proteomes" id="UP000001072">
    <property type="component" value="Unassembled WGS sequence"/>
</dbReference>
<evidence type="ECO:0000313" key="2">
    <source>
        <dbReference type="EMBL" id="EGG09384.1"/>
    </source>
</evidence>
<keyword evidence="3" id="KW-1185">Reference proteome</keyword>
<evidence type="ECO:0000256" key="1">
    <source>
        <dbReference type="SAM" id="MobiDB-lite"/>
    </source>
</evidence>
<name>F4RDD6_MELLP</name>
<dbReference type="EMBL" id="GL883097">
    <property type="protein sequence ID" value="EGG09384.1"/>
    <property type="molecule type" value="Genomic_DNA"/>
</dbReference>
<dbReference type="KEGG" id="mlr:MELLADRAFT_104047"/>
<sequence length="327" mass="35247">MVNDILALACDRGAAAAVLYSLTARSCGLYSEDVLNSKNHQTSLVQQTYRALVGLNLNLAVKAPASTLSVSVPQSTTDAAPSLFGKSSNNTRFCCAIPHGSACKSVVTNSNSFGARKSNPSKSSKSTPVYLIATLANGSVINHNSNNNNNNNNGGGNANTGLAMIILNAITGCTTLIPCARGCLPNPDEMDGKDTNLGHQTRLSSLVVQSYLWDPEELQKRKIGSVDEESSMMQDRGQRCVLTKNPVKIESTRTRTGDDTAVLETECYTNRCLRVILVMRIDFTSNLIIIHQSGNNIYPFSEFIDTDPESSQTNPTCNQPVHYSSFN</sequence>
<dbReference type="STRING" id="747676.F4RDD6"/>
<dbReference type="OrthoDB" id="8062037at2759"/>
<proteinExistence type="predicted"/>
<reference evidence="3" key="1">
    <citation type="journal article" date="2011" name="Proc. Natl. Acad. Sci. U.S.A.">
        <title>Obligate biotrophy features unraveled by the genomic analysis of rust fungi.</title>
        <authorList>
            <person name="Duplessis S."/>
            <person name="Cuomo C.A."/>
            <person name="Lin Y.-C."/>
            <person name="Aerts A."/>
            <person name="Tisserant E."/>
            <person name="Veneault-Fourrey C."/>
            <person name="Joly D.L."/>
            <person name="Hacquard S."/>
            <person name="Amselem J."/>
            <person name="Cantarel B.L."/>
            <person name="Chiu R."/>
            <person name="Coutinho P.M."/>
            <person name="Feau N."/>
            <person name="Field M."/>
            <person name="Frey P."/>
            <person name="Gelhaye E."/>
            <person name="Goldberg J."/>
            <person name="Grabherr M.G."/>
            <person name="Kodira C.D."/>
            <person name="Kohler A."/>
            <person name="Kuees U."/>
            <person name="Lindquist E.A."/>
            <person name="Lucas S.M."/>
            <person name="Mago R."/>
            <person name="Mauceli E."/>
            <person name="Morin E."/>
            <person name="Murat C."/>
            <person name="Pangilinan J.L."/>
            <person name="Park R."/>
            <person name="Pearson M."/>
            <person name="Quesneville H."/>
            <person name="Rouhier N."/>
            <person name="Sakthikumar S."/>
            <person name="Salamov A.A."/>
            <person name="Schmutz J."/>
            <person name="Selles B."/>
            <person name="Shapiro H."/>
            <person name="Tanguay P."/>
            <person name="Tuskan G.A."/>
            <person name="Henrissat B."/>
            <person name="Van de Peer Y."/>
            <person name="Rouze P."/>
            <person name="Ellis J.G."/>
            <person name="Dodds P.N."/>
            <person name="Schein J.E."/>
            <person name="Zhong S."/>
            <person name="Hamelin R.C."/>
            <person name="Grigoriev I.V."/>
            <person name="Szabo L.J."/>
            <person name="Martin F."/>
        </authorList>
    </citation>
    <scope>NUCLEOTIDE SEQUENCE [LARGE SCALE GENOMIC DNA]</scope>
    <source>
        <strain evidence="3">98AG31 / pathotype 3-4-7</strain>
    </source>
</reference>
<feature type="compositionally biased region" description="Polar residues" evidence="1">
    <location>
        <begin position="309"/>
        <end position="327"/>
    </location>
</feature>
<feature type="region of interest" description="Disordered" evidence="1">
    <location>
        <begin position="308"/>
        <end position="327"/>
    </location>
</feature>
<dbReference type="VEuPathDB" id="FungiDB:MELLADRAFT_104047"/>
<dbReference type="AlphaFoldDB" id="F4RDD6"/>
<gene>
    <name evidence="2" type="ORF">MELLADRAFT_104047</name>
</gene>
<organism evidence="3">
    <name type="scientific">Melampsora larici-populina (strain 98AG31 / pathotype 3-4-7)</name>
    <name type="common">Poplar leaf rust fungus</name>
    <dbReference type="NCBI Taxonomy" id="747676"/>
    <lineage>
        <taxon>Eukaryota</taxon>
        <taxon>Fungi</taxon>
        <taxon>Dikarya</taxon>
        <taxon>Basidiomycota</taxon>
        <taxon>Pucciniomycotina</taxon>
        <taxon>Pucciniomycetes</taxon>
        <taxon>Pucciniales</taxon>
        <taxon>Melampsoraceae</taxon>
        <taxon>Melampsora</taxon>
    </lineage>
</organism>
<dbReference type="GeneID" id="18922149"/>